<evidence type="ECO:0000256" key="5">
    <source>
        <dbReference type="ARBA" id="ARBA00022857"/>
    </source>
</evidence>
<dbReference type="EMBL" id="WUMV01000003">
    <property type="protein sequence ID" value="MXN64645.1"/>
    <property type="molecule type" value="Genomic_DNA"/>
</dbReference>
<gene>
    <name evidence="11" type="ORF">GR183_06990</name>
</gene>
<keyword evidence="12" id="KW-1185">Reference proteome</keyword>
<dbReference type="InterPro" id="IPR045022">
    <property type="entry name" value="KDSR-like"/>
</dbReference>
<evidence type="ECO:0000256" key="8">
    <source>
        <dbReference type="ARBA" id="ARBA00023098"/>
    </source>
</evidence>
<proteinExistence type="predicted"/>
<dbReference type="PANTHER" id="PTHR43550:SF3">
    <property type="entry name" value="3-KETODIHYDROSPHINGOSINE REDUCTASE"/>
    <property type="match status" value="1"/>
</dbReference>
<dbReference type="CDD" id="cd08939">
    <property type="entry name" value="KDSR-like_SDR_c"/>
    <property type="match status" value="1"/>
</dbReference>
<comment type="subcellular location">
    <subcellularLocation>
        <location evidence="1">Endoplasmic reticulum</location>
    </subcellularLocation>
</comment>
<feature type="domain" description="Ketoreductase" evidence="10">
    <location>
        <begin position="14"/>
        <end position="198"/>
    </location>
</feature>
<evidence type="ECO:0000256" key="9">
    <source>
        <dbReference type="ARBA" id="ARBA00026112"/>
    </source>
</evidence>
<keyword evidence="7" id="KW-0560">Oxidoreductase</keyword>
<protein>
    <recommendedName>
        <fullName evidence="9">3-dehydrosphinganine reductase</fullName>
        <ecNumber evidence="9">1.1.1.102</ecNumber>
    </recommendedName>
</protein>
<dbReference type="Gene3D" id="3.40.50.720">
    <property type="entry name" value="NAD(P)-binding Rossmann-like Domain"/>
    <property type="match status" value="1"/>
</dbReference>
<keyword evidence="6" id="KW-0746">Sphingolipid metabolism</keyword>
<dbReference type="GO" id="GO:0030148">
    <property type="term" value="P:sphingolipid biosynthetic process"/>
    <property type="evidence" value="ECO:0007669"/>
    <property type="project" value="InterPro"/>
</dbReference>
<sequence length="277" mass="29240">MARDPDRTSGQKPRPAFITGGSSGIGLALAERLAGKGHDLALFARRRGALEEARDSLVSKFPGRRIEIFSVDVSEGDEVGAAVAAAVERMGAPGWAIANAGIARPGLFMEQPLEDHLEQMRTNYFGALQFSRDCVQAMAAAGGGRLVFVSSGAAFFGIHGYSAYAPSKFAMRGLAEVLRVELAPHDISVTLAYPPDTDTPQLVMESKTKPAATKAITAGGGLWPAGRVAEKIVAGADRGKFIVAPGLQMGLLARFHSVLAPALRSWQAGIVRKHHTP</sequence>
<dbReference type="GO" id="GO:0047560">
    <property type="term" value="F:3-dehydrosphinganine reductase activity"/>
    <property type="evidence" value="ECO:0007669"/>
    <property type="project" value="UniProtKB-EC"/>
</dbReference>
<evidence type="ECO:0000256" key="1">
    <source>
        <dbReference type="ARBA" id="ARBA00004240"/>
    </source>
</evidence>
<evidence type="ECO:0000256" key="2">
    <source>
        <dbReference type="ARBA" id="ARBA00004760"/>
    </source>
</evidence>
<accession>A0A7X3LTB0</accession>
<organism evidence="11 12">
    <name type="scientific">Stappia sediminis</name>
    <dbReference type="NCBI Taxonomy" id="2692190"/>
    <lineage>
        <taxon>Bacteria</taxon>
        <taxon>Pseudomonadati</taxon>
        <taxon>Pseudomonadota</taxon>
        <taxon>Alphaproteobacteria</taxon>
        <taxon>Hyphomicrobiales</taxon>
        <taxon>Stappiaceae</taxon>
        <taxon>Stappia</taxon>
    </lineage>
</organism>
<dbReference type="RefSeq" id="WP_160774907.1">
    <property type="nucleotide sequence ID" value="NZ_WUMV01000003.1"/>
</dbReference>
<dbReference type="GO" id="GO:0006666">
    <property type="term" value="P:3-keto-sphinganine metabolic process"/>
    <property type="evidence" value="ECO:0007669"/>
    <property type="project" value="InterPro"/>
</dbReference>
<keyword evidence="8" id="KW-0443">Lipid metabolism</keyword>
<keyword evidence="4" id="KW-0256">Endoplasmic reticulum</keyword>
<dbReference type="InterPro" id="IPR002347">
    <property type="entry name" value="SDR_fam"/>
</dbReference>
<dbReference type="Pfam" id="PF00106">
    <property type="entry name" value="adh_short"/>
    <property type="match status" value="1"/>
</dbReference>
<comment type="pathway">
    <text evidence="2">Lipid metabolism; sphingolipid metabolism.</text>
</comment>
<dbReference type="Proteomes" id="UP000433101">
    <property type="component" value="Unassembled WGS sequence"/>
</dbReference>
<evidence type="ECO:0000256" key="6">
    <source>
        <dbReference type="ARBA" id="ARBA00022919"/>
    </source>
</evidence>
<dbReference type="AlphaFoldDB" id="A0A7X3LTB0"/>
<evidence type="ECO:0000256" key="4">
    <source>
        <dbReference type="ARBA" id="ARBA00022824"/>
    </source>
</evidence>
<dbReference type="PRINTS" id="PR00081">
    <property type="entry name" value="GDHRDH"/>
</dbReference>
<dbReference type="InterPro" id="IPR057326">
    <property type="entry name" value="KR_dom"/>
</dbReference>
<comment type="caution">
    <text evidence="11">The sequence shown here is derived from an EMBL/GenBank/DDBJ whole genome shotgun (WGS) entry which is preliminary data.</text>
</comment>
<evidence type="ECO:0000259" key="10">
    <source>
        <dbReference type="SMART" id="SM00822"/>
    </source>
</evidence>
<name>A0A7X3LTB0_9HYPH</name>
<comment type="pathway">
    <text evidence="3">Sphingolipid metabolism.</text>
</comment>
<dbReference type="PANTHER" id="PTHR43550">
    <property type="entry name" value="3-KETODIHYDROSPHINGOSINE REDUCTASE"/>
    <property type="match status" value="1"/>
</dbReference>
<dbReference type="InterPro" id="IPR036291">
    <property type="entry name" value="NAD(P)-bd_dom_sf"/>
</dbReference>
<dbReference type="SUPFAM" id="SSF51735">
    <property type="entry name" value="NAD(P)-binding Rossmann-fold domains"/>
    <property type="match status" value="1"/>
</dbReference>
<evidence type="ECO:0000313" key="11">
    <source>
        <dbReference type="EMBL" id="MXN64645.1"/>
    </source>
</evidence>
<evidence type="ECO:0000256" key="3">
    <source>
        <dbReference type="ARBA" id="ARBA00004991"/>
    </source>
</evidence>
<dbReference type="GO" id="GO:0016020">
    <property type="term" value="C:membrane"/>
    <property type="evidence" value="ECO:0007669"/>
    <property type="project" value="GOC"/>
</dbReference>
<evidence type="ECO:0000256" key="7">
    <source>
        <dbReference type="ARBA" id="ARBA00023002"/>
    </source>
</evidence>
<keyword evidence="5" id="KW-0521">NADP</keyword>
<evidence type="ECO:0000313" key="12">
    <source>
        <dbReference type="Proteomes" id="UP000433101"/>
    </source>
</evidence>
<dbReference type="SMART" id="SM00822">
    <property type="entry name" value="PKS_KR"/>
    <property type="match status" value="1"/>
</dbReference>
<dbReference type="EC" id="1.1.1.102" evidence="9"/>
<reference evidence="11 12" key="1">
    <citation type="submission" date="2019-12" db="EMBL/GenBank/DDBJ databases">
        <authorList>
            <person name="Li M."/>
        </authorList>
    </citation>
    <scope>NUCLEOTIDE SEQUENCE [LARGE SCALE GENOMIC DNA]</scope>
    <source>
        <strain evidence="11 12">GBMRC 2046</strain>
    </source>
</reference>